<dbReference type="InterPro" id="IPR011084">
    <property type="entry name" value="DRMBL"/>
</dbReference>
<dbReference type="GO" id="GO:0035312">
    <property type="term" value="F:5'-3' DNA exonuclease activity"/>
    <property type="evidence" value="ECO:0007669"/>
    <property type="project" value="TreeGrafter"/>
</dbReference>
<keyword evidence="4" id="KW-0234">DNA repair</keyword>
<feature type="domain" description="DNA repair metallo-beta-lactamase" evidence="6">
    <location>
        <begin position="630"/>
        <end position="730"/>
    </location>
</feature>
<reference evidence="7" key="2">
    <citation type="submission" date="2025-09" db="UniProtKB">
        <authorList>
            <consortium name="Ensembl"/>
        </authorList>
    </citation>
    <scope>IDENTIFICATION</scope>
</reference>
<organism evidence="7 8">
    <name type="scientific">Piliocolobus tephrosceles</name>
    <name type="common">Ugandan red Colobus</name>
    <dbReference type="NCBI Taxonomy" id="591936"/>
    <lineage>
        <taxon>Eukaryota</taxon>
        <taxon>Metazoa</taxon>
        <taxon>Chordata</taxon>
        <taxon>Craniata</taxon>
        <taxon>Vertebrata</taxon>
        <taxon>Euteleostomi</taxon>
        <taxon>Mammalia</taxon>
        <taxon>Eutheria</taxon>
        <taxon>Euarchontoglires</taxon>
        <taxon>Primates</taxon>
        <taxon>Haplorrhini</taxon>
        <taxon>Catarrhini</taxon>
        <taxon>Cercopithecidae</taxon>
        <taxon>Colobinae</taxon>
        <taxon>Piliocolobus</taxon>
    </lineage>
</organism>
<comment type="subcellular location">
    <subcellularLocation>
        <location evidence="1">Nucleus</location>
    </subcellularLocation>
</comment>
<dbReference type="InterPro" id="IPR036866">
    <property type="entry name" value="RibonucZ/Hydroxyglut_hydro"/>
</dbReference>
<dbReference type="Gene3D" id="3.40.50.12650">
    <property type="match status" value="1"/>
</dbReference>
<evidence type="ECO:0000256" key="3">
    <source>
        <dbReference type="ARBA" id="ARBA00022763"/>
    </source>
</evidence>
<dbReference type="SUPFAM" id="SSF56281">
    <property type="entry name" value="Metallo-hydrolase/oxidoreductase"/>
    <property type="match status" value="1"/>
</dbReference>
<dbReference type="AlphaFoldDB" id="A0A8C9HAL2"/>
<dbReference type="Pfam" id="PF07522">
    <property type="entry name" value="DRMBL"/>
    <property type="match status" value="1"/>
</dbReference>
<dbReference type="PANTHER" id="PTHR23240">
    <property type="entry name" value="DNA CROSS-LINK REPAIR PROTEIN PSO2/SNM1-RELATED"/>
    <property type="match status" value="1"/>
</dbReference>
<dbReference type="Ensembl" id="ENSPTET00000021875.1">
    <property type="protein sequence ID" value="ENSPTEP00000014592.1"/>
    <property type="gene ID" value="ENSPTEG00000016281.1"/>
</dbReference>
<keyword evidence="5" id="KW-0539">Nucleus</keyword>
<comment type="similarity">
    <text evidence="2">Belongs to the DNA repair metallo-beta-lactamase (DRMBL) family.</text>
</comment>
<reference evidence="7" key="1">
    <citation type="submission" date="2025-08" db="UniProtKB">
        <authorList>
            <consortium name="Ensembl"/>
        </authorList>
    </citation>
    <scope>IDENTIFICATION</scope>
</reference>
<evidence type="ECO:0000259" key="6">
    <source>
        <dbReference type="Pfam" id="PF07522"/>
    </source>
</evidence>
<dbReference type="GO" id="GO:0036297">
    <property type="term" value="P:interstrand cross-link repair"/>
    <property type="evidence" value="ECO:0007669"/>
    <property type="project" value="TreeGrafter"/>
</dbReference>
<sequence>MYMYILLQHAIFMFAPFAGKKEPNKEIDKIYFLTHFHADHYTKINKYFNKHVFTSIITKKLLTNIIGVDEKYVHDLKINTYYYFFNFEVIFIDANHCPGSVIIYFKFTNGTIIIHTGDFRFSNVQTCLIKKLLCNSSYEVKRECSDALEDMLIGNYGNGSNNNGNNHDATITEQNKYIYLNNRKYSICHVDTNFNIYNANAYIVSVEEYRLIYLQHIESMLSKIKQMKDEFYIYKCIEEHNYFNYVIFVDVCLYFNQNDVDVLVLYNNDTRIALDGNNMCHTNSVNVKLNGDVLINEKNVKNIHFILNDKKKDGTLKKRCADCDILCLIKKEDVVTCPDSIEKSNYHDNIKSESENIHTKNYNEENKCSNFCCEKAKRQKKQKKKNKTIESVILKQNKHKKVKCENSNECINNMEDITNNQDVNDTIYVKKTEETFNYIKTIYLDTTYALHKNNIFGPQFYIINFVIYLCKNKLKKNADIIDTSNGNSFKTGAIKDVKKEEMTSTEDGAQSSAKSKQMANITEYDRAENITNCCTNGKDIIRTIEVDTINESFENKREPLLLHNPPIVVPLIDLTPVKRKKKKTLFMFGTYNLGKEKLYLSVSEACDMKIYFKSSKKKDMLKSYLCNKNILNRITDNKLEAQIHIVDINYSSIFPKIDKKKFLNLIDDEIEKEFDDFFYIIPTGWVKKYVMYEHIDITVCLIPYSEHSNLNELKCFIKNTKPCNIVPTVFDNIKKKKELLNIFHPYLNLKMETLQFFKIKKKNLLAIKNRKIAKESAASKVAAHLKKNKKKKKTKCEKIVIDKNQQKLTLLFPLYKKESKILKLS</sequence>
<evidence type="ECO:0000256" key="1">
    <source>
        <dbReference type="ARBA" id="ARBA00004123"/>
    </source>
</evidence>
<dbReference type="GO" id="GO:0005634">
    <property type="term" value="C:nucleus"/>
    <property type="evidence" value="ECO:0007669"/>
    <property type="project" value="UniProtKB-SubCell"/>
</dbReference>
<evidence type="ECO:0000256" key="5">
    <source>
        <dbReference type="ARBA" id="ARBA00023242"/>
    </source>
</evidence>
<evidence type="ECO:0000256" key="4">
    <source>
        <dbReference type="ARBA" id="ARBA00023204"/>
    </source>
</evidence>
<name>A0A8C9HAL2_9PRIM</name>
<dbReference type="Proteomes" id="UP000694416">
    <property type="component" value="Unplaced"/>
</dbReference>
<dbReference type="Gene3D" id="3.60.15.10">
    <property type="entry name" value="Ribonuclease Z/Hydroxyacylglutathione hydrolase-like"/>
    <property type="match status" value="1"/>
</dbReference>
<dbReference type="PANTHER" id="PTHR23240:SF6">
    <property type="entry name" value="DNA CROSS-LINK REPAIR 1A PROTEIN"/>
    <property type="match status" value="1"/>
</dbReference>
<keyword evidence="3" id="KW-0227">DNA damage</keyword>
<keyword evidence="8" id="KW-1185">Reference proteome</keyword>
<evidence type="ECO:0000313" key="8">
    <source>
        <dbReference type="Proteomes" id="UP000694416"/>
    </source>
</evidence>
<dbReference type="GO" id="GO:0006303">
    <property type="term" value="P:double-strand break repair via nonhomologous end joining"/>
    <property type="evidence" value="ECO:0007669"/>
    <property type="project" value="TreeGrafter"/>
</dbReference>
<proteinExistence type="inferred from homology"/>
<evidence type="ECO:0000256" key="2">
    <source>
        <dbReference type="ARBA" id="ARBA00010304"/>
    </source>
</evidence>
<evidence type="ECO:0000313" key="7">
    <source>
        <dbReference type="Ensembl" id="ENSPTEP00000014592.1"/>
    </source>
</evidence>
<dbReference type="GO" id="GO:0003684">
    <property type="term" value="F:damaged DNA binding"/>
    <property type="evidence" value="ECO:0007669"/>
    <property type="project" value="TreeGrafter"/>
</dbReference>
<protein>
    <recommendedName>
        <fullName evidence="6">DNA repair metallo-beta-lactamase domain-containing protein</fullName>
    </recommendedName>
</protein>
<accession>A0A8C9HAL2</accession>